<dbReference type="Gene3D" id="3.10.180.10">
    <property type="entry name" value="2,3-Dihydroxybiphenyl 1,2-Dioxygenase, domain 1"/>
    <property type="match status" value="2"/>
</dbReference>
<evidence type="ECO:0000259" key="1">
    <source>
        <dbReference type="Pfam" id="PF00903"/>
    </source>
</evidence>
<dbReference type="AlphaFoldDB" id="A0A2S6GK81"/>
<sequence>MTNALEHITLEVTDVTAAERFYAAFGLGDRLRLRASDAPTAGFRGFTLSLVVSRPADVRALVDAAAAAGATVVKPVTRSMWGHGGVVRAPDGTIWKVATSAKKENGPATGEIDSVVLLLGVADVVASKKLYLDHGLTAGKSFARMYVEFDTAPVKLALYRRKALAKDAGVAPEGTGSHRIALGGTDAFTDPDGFTWGTTVAAAS</sequence>
<accession>A0A2S6GK81</accession>
<dbReference type="InterPro" id="IPR029068">
    <property type="entry name" value="Glyas_Bleomycin-R_OHBP_Dase"/>
</dbReference>
<protein>
    <recommendedName>
        <fullName evidence="1">Glyoxalase/fosfomycin resistance/dioxygenase domain-containing protein</fullName>
    </recommendedName>
</protein>
<evidence type="ECO:0000313" key="2">
    <source>
        <dbReference type="EMBL" id="PPK65642.1"/>
    </source>
</evidence>
<feature type="domain" description="Glyoxalase/fosfomycin resistance/dioxygenase" evidence="1">
    <location>
        <begin position="38"/>
        <end position="96"/>
    </location>
</feature>
<dbReference type="PANTHER" id="PTHR36503:SF1">
    <property type="entry name" value="BLR2520 PROTEIN"/>
    <property type="match status" value="1"/>
</dbReference>
<dbReference type="SUPFAM" id="SSF54593">
    <property type="entry name" value="Glyoxalase/Bleomycin resistance protein/Dihydroxybiphenyl dioxygenase"/>
    <property type="match status" value="1"/>
</dbReference>
<evidence type="ECO:0000313" key="3">
    <source>
        <dbReference type="Proteomes" id="UP000239203"/>
    </source>
</evidence>
<dbReference type="Pfam" id="PF00903">
    <property type="entry name" value="Glyoxalase"/>
    <property type="match status" value="1"/>
</dbReference>
<keyword evidence="3" id="KW-1185">Reference proteome</keyword>
<dbReference type="PANTHER" id="PTHR36503">
    <property type="entry name" value="BLR2520 PROTEIN"/>
    <property type="match status" value="1"/>
</dbReference>
<organism evidence="2 3">
    <name type="scientific">Actinokineospora auranticolor</name>
    <dbReference type="NCBI Taxonomy" id="155976"/>
    <lineage>
        <taxon>Bacteria</taxon>
        <taxon>Bacillati</taxon>
        <taxon>Actinomycetota</taxon>
        <taxon>Actinomycetes</taxon>
        <taxon>Pseudonocardiales</taxon>
        <taxon>Pseudonocardiaceae</taxon>
        <taxon>Actinokineospora</taxon>
    </lineage>
</organism>
<name>A0A2S6GK81_9PSEU</name>
<dbReference type="EMBL" id="PTIX01000013">
    <property type="protein sequence ID" value="PPK65642.1"/>
    <property type="molecule type" value="Genomic_DNA"/>
</dbReference>
<comment type="caution">
    <text evidence="2">The sequence shown here is derived from an EMBL/GenBank/DDBJ whole genome shotgun (WGS) entry which is preliminary data.</text>
</comment>
<dbReference type="RefSeq" id="WP_104481063.1">
    <property type="nucleotide sequence ID" value="NZ_CP154825.1"/>
</dbReference>
<dbReference type="OrthoDB" id="4825162at2"/>
<gene>
    <name evidence="2" type="ORF">CLV40_113126</name>
</gene>
<reference evidence="2 3" key="1">
    <citation type="submission" date="2018-02" db="EMBL/GenBank/DDBJ databases">
        <title>Genomic Encyclopedia of Archaeal and Bacterial Type Strains, Phase II (KMG-II): from individual species to whole genera.</title>
        <authorList>
            <person name="Goeker M."/>
        </authorList>
    </citation>
    <scope>NUCLEOTIDE SEQUENCE [LARGE SCALE GENOMIC DNA]</scope>
    <source>
        <strain evidence="2 3">YU 961-1</strain>
    </source>
</reference>
<proteinExistence type="predicted"/>
<dbReference type="InterPro" id="IPR004360">
    <property type="entry name" value="Glyas_Fos-R_dOase_dom"/>
</dbReference>
<dbReference type="Proteomes" id="UP000239203">
    <property type="component" value="Unassembled WGS sequence"/>
</dbReference>